<comment type="caution">
    <text evidence="3">The sequence shown here is derived from an EMBL/GenBank/DDBJ whole genome shotgun (WGS) entry which is preliminary data.</text>
</comment>
<reference evidence="3 4" key="1">
    <citation type="submission" date="2018-01" db="EMBL/GenBank/DDBJ databases">
        <title>Genome characterization of the sugarcane-associated fungus Trichoderma ghanense CCMA-1212 and their application in lignocelulose bioconversion.</title>
        <authorList>
            <person name="Steindorff A.S."/>
            <person name="Mendes T.D."/>
            <person name="Vilela E.S.D."/>
            <person name="Rodrigues D.S."/>
            <person name="Formighieri E.F."/>
            <person name="Melo I.S."/>
            <person name="Favaro L.C.L."/>
        </authorList>
    </citation>
    <scope>NUCLEOTIDE SEQUENCE [LARGE SCALE GENOMIC DNA]</scope>
    <source>
        <strain evidence="3 4">CCMA-1212</strain>
    </source>
</reference>
<sequence length="388" mass="43802">MSLYSKGDEPIRGGARDTMNGRASDIMADEYPLTGEQLEESIVEFIDSIVESAVSRLASKYNGQKPRSIVGSSRGSFNVCFFVYFDIQKITWVVRVPLTPVVLDPWAKVQSEAATMSYIKRKTTIPIPAVHAYGNDAELIQGSLGMRTFVNATDDQRKQLYNDLADIFPQLYELEFPITGSLMPNPDDDMEPTIGPIQSMAANELYRQTFRLPTEELNGNQAKMELFAIEGLTKQASTLFNSFKPEMPFILAHQDMRCSNIIVTEDFRVCGIIDWEFSGPIPRHLFTPPPWITGHDPDAVRAYPIRATITPTEICSEFLQVLEAKSTISGSCAQLMEIWKHQPEQLFPVAQILRQPSCLIGVYYKFFFPPTFGTTTMEDVIDEFFTKR</sequence>
<dbReference type="PANTHER" id="PTHR21310:SF15">
    <property type="entry name" value="AMINOGLYCOSIDE PHOSPHOTRANSFERASE DOMAIN-CONTAINING PROTEIN"/>
    <property type="match status" value="1"/>
</dbReference>
<evidence type="ECO:0000256" key="1">
    <source>
        <dbReference type="SAM" id="MobiDB-lite"/>
    </source>
</evidence>
<dbReference type="SUPFAM" id="SSF56112">
    <property type="entry name" value="Protein kinase-like (PK-like)"/>
    <property type="match status" value="1"/>
</dbReference>
<dbReference type="EMBL" id="PPTA01000002">
    <property type="protein sequence ID" value="TFB05786.1"/>
    <property type="molecule type" value="Genomic_DNA"/>
</dbReference>
<feature type="domain" description="Aminoglycoside phosphotransferase" evidence="2">
    <location>
        <begin position="88"/>
        <end position="284"/>
    </location>
</feature>
<feature type="compositionally biased region" description="Basic and acidic residues" evidence="1">
    <location>
        <begin position="1"/>
        <end position="15"/>
    </location>
</feature>
<protein>
    <recommendedName>
        <fullName evidence="2">Aminoglycoside phosphotransferase domain-containing protein</fullName>
    </recommendedName>
</protein>
<dbReference type="Gene3D" id="3.90.1200.10">
    <property type="match status" value="1"/>
</dbReference>
<dbReference type="RefSeq" id="XP_073561987.1">
    <property type="nucleotide sequence ID" value="XM_073698920.1"/>
</dbReference>
<dbReference type="Pfam" id="PF01636">
    <property type="entry name" value="APH"/>
    <property type="match status" value="1"/>
</dbReference>
<gene>
    <name evidence="3" type="ORF">CCMA1212_001497</name>
</gene>
<evidence type="ECO:0000313" key="3">
    <source>
        <dbReference type="EMBL" id="TFB05786.1"/>
    </source>
</evidence>
<feature type="region of interest" description="Disordered" evidence="1">
    <location>
        <begin position="1"/>
        <end position="20"/>
    </location>
</feature>
<proteinExistence type="predicted"/>
<dbReference type="GeneID" id="300573370"/>
<name>A0ABY2HDS6_9HYPO</name>
<dbReference type="PANTHER" id="PTHR21310">
    <property type="entry name" value="AMINOGLYCOSIDE PHOSPHOTRANSFERASE-RELATED-RELATED"/>
    <property type="match status" value="1"/>
</dbReference>
<dbReference type="InterPro" id="IPR011009">
    <property type="entry name" value="Kinase-like_dom_sf"/>
</dbReference>
<evidence type="ECO:0000313" key="4">
    <source>
        <dbReference type="Proteomes" id="UP001642720"/>
    </source>
</evidence>
<organism evidence="3 4">
    <name type="scientific">Trichoderma ghanense</name>
    <dbReference type="NCBI Taxonomy" id="65468"/>
    <lineage>
        <taxon>Eukaryota</taxon>
        <taxon>Fungi</taxon>
        <taxon>Dikarya</taxon>
        <taxon>Ascomycota</taxon>
        <taxon>Pezizomycotina</taxon>
        <taxon>Sordariomycetes</taxon>
        <taxon>Hypocreomycetidae</taxon>
        <taxon>Hypocreales</taxon>
        <taxon>Hypocreaceae</taxon>
        <taxon>Trichoderma</taxon>
    </lineage>
</organism>
<dbReference type="Proteomes" id="UP001642720">
    <property type="component" value="Unassembled WGS sequence"/>
</dbReference>
<evidence type="ECO:0000259" key="2">
    <source>
        <dbReference type="Pfam" id="PF01636"/>
    </source>
</evidence>
<dbReference type="InterPro" id="IPR051678">
    <property type="entry name" value="AGP_Transferase"/>
</dbReference>
<keyword evidence="4" id="KW-1185">Reference proteome</keyword>
<dbReference type="InterPro" id="IPR002575">
    <property type="entry name" value="Aminoglycoside_PTrfase"/>
</dbReference>
<accession>A0ABY2HDS6</accession>